<dbReference type="RefSeq" id="WP_169299206.1">
    <property type="nucleotide sequence ID" value="NZ_JABBNI010000047.1"/>
</dbReference>
<dbReference type="Gene3D" id="3.40.190.10">
    <property type="entry name" value="Periplasmic binding protein-like II"/>
    <property type="match status" value="2"/>
</dbReference>
<reference evidence="9 10" key="2">
    <citation type="submission" date="2020-06" db="EMBL/GenBank/DDBJ databases">
        <title>Complete Genome Sequence of Clostridium muelleri sp. nov. P21T, an Acid-Alcohol Producing Acetogen Isolated from Old Hay.</title>
        <authorList>
            <person name="Duncan K.E."/>
            <person name="Tanner R.S."/>
        </authorList>
    </citation>
    <scope>NUCLEOTIDE SEQUENCE [LARGE SCALE GENOMIC DNA]</scope>
    <source>
        <strain evidence="9 10">P21</strain>
    </source>
</reference>
<evidence type="ECO:0000256" key="6">
    <source>
        <dbReference type="PIRNR" id="PIRNR002854"/>
    </source>
</evidence>
<evidence type="ECO:0000256" key="8">
    <source>
        <dbReference type="SAM" id="SignalP"/>
    </source>
</evidence>
<dbReference type="PANTHER" id="PTHR30429">
    <property type="entry name" value="D-METHIONINE-BINDING LIPOPROTEIN METQ"/>
    <property type="match status" value="1"/>
</dbReference>
<evidence type="ECO:0000256" key="4">
    <source>
        <dbReference type="ARBA" id="ARBA00023139"/>
    </source>
</evidence>
<dbReference type="EMBL" id="JABBNI010000047">
    <property type="protein sequence ID" value="NMM64617.1"/>
    <property type="molecule type" value="Genomic_DNA"/>
</dbReference>
<feature type="lipid moiety-binding region" description="S-diacylglycerol cysteine" evidence="7">
    <location>
        <position position="22"/>
    </location>
</feature>
<dbReference type="CDD" id="cd13597">
    <property type="entry name" value="PBP2_lipoprotein_Tp32"/>
    <property type="match status" value="1"/>
</dbReference>
<evidence type="ECO:0000256" key="1">
    <source>
        <dbReference type="ARBA" id="ARBA00004635"/>
    </source>
</evidence>
<dbReference type="GO" id="GO:0016020">
    <property type="term" value="C:membrane"/>
    <property type="evidence" value="ECO:0007669"/>
    <property type="project" value="UniProtKB-SubCell"/>
</dbReference>
<keyword evidence="10" id="KW-1185">Reference proteome</keyword>
<feature type="signal peptide" evidence="8">
    <location>
        <begin position="1"/>
        <end position="20"/>
    </location>
</feature>
<comment type="similarity">
    <text evidence="6">Belongs to the nlpA lipoprotein family.</text>
</comment>
<dbReference type="InterPro" id="IPR004872">
    <property type="entry name" value="Lipoprotein_NlpA"/>
</dbReference>
<dbReference type="AlphaFoldDB" id="A0A7Y0EK75"/>
<sequence length="275" mass="29956">MKKRKIISLILSSLVVLSLAGCGSKGGDASSSSSTGKDSKVIKVGATPVPHAEILKQVKPILQKEGYDLQIVEFTDYVTPNTALNEGQLDANFYQHIPYLEQFNKEKHTELSYTVKVHLEPMGVYSNKAKKISDIKDGAEIAIPSDPTNGARALKVLQNAGLIKVKDGELISKADITENKKNIKIKELEAPQLPRVLGDVDAAVINSNYALQANLNPTKDAIAIEPKDSPYANILAVRTKDKDKDSIKALSKALNSPEIKKFIEEKYKGSIIASF</sequence>
<dbReference type="SUPFAM" id="SSF53850">
    <property type="entry name" value="Periplasmic binding protein-like II"/>
    <property type="match status" value="1"/>
</dbReference>
<keyword evidence="5 6" id="KW-0449">Lipoprotein</keyword>
<comment type="subcellular location">
    <subcellularLocation>
        <location evidence="1">Membrane</location>
        <topology evidence="1">Lipid-anchor</topology>
    </subcellularLocation>
</comment>
<keyword evidence="3" id="KW-0472">Membrane</keyword>
<accession>A0A7Y0EK75</accession>
<evidence type="ECO:0000256" key="2">
    <source>
        <dbReference type="ARBA" id="ARBA00022729"/>
    </source>
</evidence>
<reference evidence="9 10" key="1">
    <citation type="submission" date="2020-04" db="EMBL/GenBank/DDBJ databases">
        <authorList>
            <person name="Doyle D.A."/>
        </authorList>
    </citation>
    <scope>NUCLEOTIDE SEQUENCE [LARGE SCALE GENOMIC DNA]</scope>
    <source>
        <strain evidence="9 10">P21</strain>
    </source>
</reference>
<dbReference type="PROSITE" id="PS51257">
    <property type="entry name" value="PROKAR_LIPOPROTEIN"/>
    <property type="match status" value="1"/>
</dbReference>
<dbReference type="Proteomes" id="UP000537131">
    <property type="component" value="Unassembled WGS sequence"/>
</dbReference>
<gene>
    <name evidence="9" type="ORF">HBE96_18585</name>
</gene>
<evidence type="ECO:0000256" key="3">
    <source>
        <dbReference type="ARBA" id="ARBA00023136"/>
    </source>
</evidence>
<comment type="caution">
    <text evidence="9">The sequence shown here is derived from an EMBL/GenBank/DDBJ whole genome shotgun (WGS) entry which is preliminary data.</text>
</comment>
<organism evidence="9 10">
    <name type="scientific">Clostridium muellerianum</name>
    <dbReference type="NCBI Taxonomy" id="2716538"/>
    <lineage>
        <taxon>Bacteria</taxon>
        <taxon>Bacillati</taxon>
        <taxon>Bacillota</taxon>
        <taxon>Clostridia</taxon>
        <taxon>Eubacteriales</taxon>
        <taxon>Clostridiaceae</taxon>
        <taxon>Clostridium</taxon>
    </lineage>
</organism>
<evidence type="ECO:0000256" key="5">
    <source>
        <dbReference type="ARBA" id="ARBA00023288"/>
    </source>
</evidence>
<dbReference type="Pfam" id="PF03180">
    <property type="entry name" value="Lipoprotein_9"/>
    <property type="match status" value="1"/>
</dbReference>
<keyword evidence="4" id="KW-0564">Palmitate</keyword>
<proteinExistence type="inferred from homology"/>
<dbReference type="PIRSF" id="PIRSF002854">
    <property type="entry name" value="MetQ"/>
    <property type="match status" value="1"/>
</dbReference>
<name>A0A7Y0EK75_9CLOT</name>
<dbReference type="PANTHER" id="PTHR30429:SF0">
    <property type="entry name" value="METHIONINE-BINDING LIPOPROTEIN METQ"/>
    <property type="match status" value="1"/>
</dbReference>
<evidence type="ECO:0000256" key="7">
    <source>
        <dbReference type="PIRSR" id="PIRSR002854-1"/>
    </source>
</evidence>
<feature type="chain" id="PRO_5038492847" description="Lipoprotein" evidence="8">
    <location>
        <begin position="21"/>
        <end position="275"/>
    </location>
</feature>
<protein>
    <recommendedName>
        <fullName evidence="6">Lipoprotein</fullName>
    </recommendedName>
</protein>
<evidence type="ECO:0000313" key="10">
    <source>
        <dbReference type="Proteomes" id="UP000537131"/>
    </source>
</evidence>
<keyword evidence="2 8" id="KW-0732">Signal</keyword>
<evidence type="ECO:0000313" key="9">
    <source>
        <dbReference type="EMBL" id="NMM64617.1"/>
    </source>
</evidence>